<dbReference type="EMBL" id="LFZO01000438">
    <property type="protein sequence ID" value="KXT08493.1"/>
    <property type="molecule type" value="Genomic_DNA"/>
</dbReference>
<feature type="region of interest" description="Disordered" evidence="1">
    <location>
        <begin position="18"/>
        <end position="43"/>
    </location>
</feature>
<sequence length="127" mass="14051">MASSVRRFRPGVTRSDIVMPQMTRLSDNPFQPTSQEPPPQRITQDSNNANLFGMVFFAGDPKHGCVLTRSFIHLVALQYFFNFIVPGCRILSVGMAGEVSSEQVMRDADSTSGTRTRADGRRASLIV</sequence>
<dbReference type="Proteomes" id="UP000073492">
    <property type="component" value="Unassembled WGS sequence"/>
</dbReference>
<reference evidence="2 3" key="1">
    <citation type="submission" date="2015-07" db="EMBL/GenBank/DDBJ databases">
        <title>Comparative genomics of the Sigatoka disease complex on banana suggests a link between parallel evolutionary changes in Pseudocercospora fijiensis and Pseudocercospora eumusae and increased virulence on the banana host.</title>
        <authorList>
            <person name="Chang T.-C."/>
            <person name="Salvucci A."/>
            <person name="Crous P.W."/>
            <person name="Stergiopoulos I."/>
        </authorList>
    </citation>
    <scope>NUCLEOTIDE SEQUENCE [LARGE SCALE GENOMIC DNA]</scope>
    <source>
        <strain evidence="2 3">CBS 116634</strain>
    </source>
</reference>
<accession>A0A139I1J1</accession>
<evidence type="ECO:0000313" key="2">
    <source>
        <dbReference type="EMBL" id="KXT08493.1"/>
    </source>
</evidence>
<gene>
    <name evidence="2" type="ORF">AC579_3905</name>
</gene>
<evidence type="ECO:0000256" key="1">
    <source>
        <dbReference type="SAM" id="MobiDB-lite"/>
    </source>
</evidence>
<evidence type="ECO:0000313" key="3">
    <source>
        <dbReference type="Proteomes" id="UP000073492"/>
    </source>
</evidence>
<proteinExistence type="predicted"/>
<comment type="caution">
    <text evidence="2">The sequence shown here is derived from an EMBL/GenBank/DDBJ whole genome shotgun (WGS) entry which is preliminary data.</text>
</comment>
<keyword evidence="3" id="KW-1185">Reference proteome</keyword>
<name>A0A139I1J1_9PEZI</name>
<feature type="compositionally biased region" description="Polar residues" evidence="1">
    <location>
        <begin position="23"/>
        <end position="34"/>
    </location>
</feature>
<organism evidence="2 3">
    <name type="scientific">Pseudocercospora musae</name>
    <dbReference type="NCBI Taxonomy" id="113226"/>
    <lineage>
        <taxon>Eukaryota</taxon>
        <taxon>Fungi</taxon>
        <taxon>Dikarya</taxon>
        <taxon>Ascomycota</taxon>
        <taxon>Pezizomycotina</taxon>
        <taxon>Dothideomycetes</taxon>
        <taxon>Dothideomycetidae</taxon>
        <taxon>Mycosphaerellales</taxon>
        <taxon>Mycosphaerellaceae</taxon>
        <taxon>Pseudocercospora</taxon>
    </lineage>
</organism>
<protein>
    <submittedName>
        <fullName evidence="2">Uncharacterized protein</fullName>
    </submittedName>
</protein>
<dbReference type="AlphaFoldDB" id="A0A139I1J1"/>